<reference evidence="2" key="1">
    <citation type="submission" date="2020-05" db="EMBL/GenBank/DDBJ databases">
        <title>WGS assembly of Panicum virgatum.</title>
        <authorList>
            <person name="Lovell J.T."/>
            <person name="Jenkins J."/>
            <person name="Shu S."/>
            <person name="Juenger T.E."/>
            <person name="Schmutz J."/>
        </authorList>
    </citation>
    <scope>NUCLEOTIDE SEQUENCE</scope>
    <source>
        <strain evidence="2">AP13</strain>
    </source>
</reference>
<keyword evidence="1" id="KW-0472">Membrane</keyword>
<dbReference type="EMBL" id="CM029047">
    <property type="protein sequence ID" value="KAG2582137.1"/>
    <property type="molecule type" value="Genomic_DNA"/>
</dbReference>
<proteinExistence type="predicted"/>
<feature type="transmembrane region" description="Helical" evidence="1">
    <location>
        <begin position="114"/>
        <end position="144"/>
    </location>
</feature>
<feature type="transmembrane region" description="Helical" evidence="1">
    <location>
        <begin position="85"/>
        <end position="102"/>
    </location>
</feature>
<dbReference type="OrthoDB" id="694583at2759"/>
<comment type="caution">
    <text evidence="2">The sequence shown here is derived from an EMBL/GenBank/DDBJ whole genome shotgun (WGS) entry which is preliminary data.</text>
</comment>
<name>A0A8T0R8N3_PANVG</name>
<keyword evidence="3" id="KW-1185">Reference proteome</keyword>
<organism evidence="2 3">
    <name type="scientific">Panicum virgatum</name>
    <name type="common">Blackwell switchgrass</name>
    <dbReference type="NCBI Taxonomy" id="38727"/>
    <lineage>
        <taxon>Eukaryota</taxon>
        <taxon>Viridiplantae</taxon>
        <taxon>Streptophyta</taxon>
        <taxon>Embryophyta</taxon>
        <taxon>Tracheophyta</taxon>
        <taxon>Spermatophyta</taxon>
        <taxon>Magnoliopsida</taxon>
        <taxon>Liliopsida</taxon>
        <taxon>Poales</taxon>
        <taxon>Poaceae</taxon>
        <taxon>PACMAD clade</taxon>
        <taxon>Panicoideae</taxon>
        <taxon>Panicodae</taxon>
        <taxon>Paniceae</taxon>
        <taxon>Panicinae</taxon>
        <taxon>Panicum</taxon>
        <taxon>Panicum sect. Hiantes</taxon>
    </lineage>
</organism>
<dbReference type="PANTHER" id="PTHR33115:SF22">
    <property type="entry name" value="OS12G0449900 PROTEIN"/>
    <property type="match status" value="1"/>
</dbReference>
<feature type="transmembrane region" description="Helical" evidence="1">
    <location>
        <begin position="60"/>
        <end position="79"/>
    </location>
</feature>
<evidence type="ECO:0000256" key="1">
    <source>
        <dbReference type="SAM" id="Phobius"/>
    </source>
</evidence>
<dbReference type="PANTHER" id="PTHR33115">
    <property type="entry name" value="ARM REPEAT SUPERFAMILY PROTEIN"/>
    <property type="match status" value="1"/>
</dbReference>
<gene>
    <name evidence="2" type="ORF">PVAP13_6KG088800</name>
</gene>
<evidence type="ECO:0000313" key="3">
    <source>
        <dbReference type="Proteomes" id="UP000823388"/>
    </source>
</evidence>
<evidence type="ECO:0000313" key="2">
    <source>
        <dbReference type="EMBL" id="KAG2582137.1"/>
    </source>
</evidence>
<accession>A0A8T0R8N3</accession>
<protein>
    <submittedName>
        <fullName evidence="2">Uncharacterized protein</fullName>
    </submittedName>
</protein>
<keyword evidence="1" id="KW-1133">Transmembrane helix</keyword>
<feature type="transmembrane region" description="Helical" evidence="1">
    <location>
        <begin position="20"/>
        <end position="48"/>
    </location>
</feature>
<sequence length="775" mass="86684">MAGRYDVDDSGWLEVMVINGYAVFLGYLLMGVRALGVLIVTWTTVVLLGGFVSDLQNKDFWCLTAITLIQTAGVFNFLLKEKLRDVLNFLLGLSAAMLATFGDEEREPQTKNQVIAFILLVIEALVLIIILCPLGVLYLLGLYISAGVSLWRLIEPDFSNTGGANQKAALQVLYSLAVAQCVLFGYKTIYALGARNRLAKIAATGLGTVDEELVAEYLEETVAGCEKEPSFARGRNLVTHAVDLMEAKSNESFIAGIRVLNWTIKDQFSEPENGRKVLAKQLLTRLDSWSHMMQRLLEAVGPRSPYSREVREHVLSIMDFVVRGIHLEQFPRAIECMSSMLEESNQQLDSRYGDNRLKDYERVELLEGYERDYLTDEPDWKDSPDIFVRSLIQWLVQCLLCKREATKSERKEIIRRPVTGFDALLTEAVSIIHQLAADEGNRGIMSRDTVLQRKIAMAPLRLHRDNHDACSLSQRSELKMVEKCWALTGSLVATTAAAANRSGETIIQVDVAEGEGEGRLLSMVGNAIINSVKSIFDCLDCRATQKKQAIQILLHLSLDMSSIMDGESRKRRLTWVLLLISQFDYDDSEGWMVSGFTYGNNKSMLPDVSSIQNLAGEKLSDMLREKHELPSEESMTELQSIRLALGDIASAFSDDDEEISVRTHAAIILEGLCAAAPRLWSHTSNAYMEARRMFVGVIPKVVNEILIRCASQAQPAHDVEEGDVSKDAYTDNERLRKSLVSLCRNMGHFAEFEKTASKICEEQGKSLKYFESLLV</sequence>
<keyword evidence="1" id="KW-0812">Transmembrane</keyword>
<dbReference type="AlphaFoldDB" id="A0A8T0R8N3"/>
<dbReference type="Proteomes" id="UP000823388">
    <property type="component" value="Chromosome 6K"/>
</dbReference>